<reference evidence="1" key="2">
    <citation type="submission" date="2022-04" db="EMBL/GenBank/DDBJ databases">
        <authorList>
            <person name="Bromfield E.S.P."/>
            <person name="Cloutier S."/>
        </authorList>
    </citation>
    <scope>NUCLEOTIDE SEQUENCE</scope>
    <source>
        <strain evidence="1">1S5</strain>
        <plasmid evidence="1">pBb1S5a</plasmid>
    </source>
</reference>
<dbReference type="Proteomes" id="UP000551709">
    <property type="component" value="Plasmid pBb1S5a"/>
</dbReference>
<dbReference type="Pfam" id="PF12686">
    <property type="entry name" value="DUF3800"/>
    <property type="match status" value="1"/>
</dbReference>
<sequence>MPNIVNFYLDDSGARHPDHAPGKRAAHGYDWFALGGVLVKQEDEDAARALHKAFCDRWNIADAIHSVEIRGRTGNFLWLMELSKANQEKFFEELYQLMRSAPVTGLACVIDRPGYNARYAEKYAGQRWMLCKSAFNIVVERAAKHARSMGYRLRVSPERCNKPEDAMIKGYYEDLRTKGPPFAVDTSDKYAPMTAGQFKETLYELKPKKKSSPMAQFADLFLWPICIGGYHAGNRPFQRLMQDGKLIECGMASEEWPMLATKAVLDELALQASR</sequence>
<evidence type="ECO:0000313" key="2">
    <source>
        <dbReference type="Proteomes" id="UP000551709"/>
    </source>
</evidence>
<dbReference type="AlphaFoldDB" id="A0A8T5VVD0"/>
<protein>
    <submittedName>
        <fullName evidence="1">DUF3800 domain-containing protein</fullName>
    </submittedName>
</protein>
<geneLocation type="plasmid" evidence="1 2">
    <name>pBb1S5a</name>
</geneLocation>
<gene>
    <name evidence="1" type="ORF">HAP41_0000047915</name>
</gene>
<evidence type="ECO:0000313" key="1">
    <source>
        <dbReference type="EMBL" id="UPT92281.1"/>
    </source>
</evidence>
<organism evidence="1 2">
    <name type="scientific">Bradyrhizobium barranii subsp. apii</name>
    <dbReference type="NCBI Taxonomy" id="2819348"/>
    <lineage>
        <taxon>Bacteria</taxon>
        <taxon>Pseudomonadati</taxon>
        <taxon>Pseudomonadota</taxon>
        <taxon>Alphaproteobacteria</taxon>
        <taxon>Hyphomicrobiales</taxon>
        <taxon>Nitrobacteraceae</taxon>
        <taxon>Bradyrhizobium</taxon>
        <taxon>Bradyrhizobium barranii</taxon>
    </lineage>
</organism>
<dbReference type="InterPro" id="IPR024524">
    <property type="entry name" value="DUF3800"/>
</dbReference>
<proteinExistence type="predicted"/>
<name>A0A8T5VVD0_9BRAD</name>
<reference evidence="1" key="1">
    <citation type="journal article" date="2017" name="Syst. Appl. Microbiol.">
        <title>Soybeans inoculated with root zone soils of Canadian native legumes harbour diverse and novel Bradyrhizobium spp. that possess agricultural potential.</title>
        <authorList>
            <person name="Bromfield E.S.P."/>
            <person name="Cloutier S."/>
            <person name="Tambong J.T."/>
            <person name="Tran Thi T.V."/>
        </authorList>
    </citation>
    <scope>NUCLEOTIDE SEQUENCE</scope>
    <source>
        <strain evidence="1">1S5</strain>
    </source>
</reference>
<accession>A0A8T5VVD0</accession>
<dbReference type="EMBL" id="CP096256">
    <property type="protein sequence ID" value="UPT92281.1"/>
    <property type="molecule type" value="Genomic_DNA"/>
</dbReference>
<keyword evidence="1" id="KW-0614">Plasmid</keyword>
<dbReference type="RefSeq" id="WP_166107439.1">
    <property type="nucleotide sequence ID" value="NZ_CP096256.1"/>
</dbReference>